<comment type="caution">
    <text evidence="4">The sequence shown here is derived from an EMBL/GenBank/DDBJ whole genome shotgun (WGS) entry which is preliminary data.</text>
</comment>
<evidence type="ECO:0000256" key="1">
    <source>
        <dbReference type="ARBA" id="ARBA00011344"/>
    </source>
</evidence>
<dbReference type="SUPFAM" id="SSF54427">
    <property type="entry name" value="NTF2-like"/>
    <property type="match status" value="1"/>
</dbReference>
<dbReference type="GO" id="GO:0006352">
    <property type="term" value="P:DNA-templated transcription initiation"/>
    <property type="evidence" value="ECO:0007669"/>
    <property type="project" value="InterPro"/>
</dbReference>
<dbReference type="InterPro" id="IPR013324">
    <property type="entry name" value="RNA_pol_sigma_r3/r4-like"/>
</dbReference>
<dbReference type="PANTHER" id="PTHR30173:SF36">
    <property type="entry name" value="ECF RNA POLYMERASE SIGMA FACTOR SIGJ"/>
    <property type="match status" value="1"/>
</dbReference>
<dbReference type="GO" id="GO:0016987">
    <property type="term" value="F:sigma factor activity"/>
    <property type="evidence" value="ECO:0007669"/>
    <property type="project" value="InterPro"/>
</dbReference>
<protein>
    <submittedName>
        <fullName evidence="4">RNA polymerase subunit sigma-24</fullName>
    </submittedName>
</protein>
<comment type="subunit">
    <text evidence="1">Interacts transiently with the RNA polymerase catalytic core formed by RpoA, RpoB, RpoC and RpoZ (2 alpha, 1 beta, 1 beta' and 1 omega subunit) to form the RNA polymerase holoenzyme that can initiate transcription.</text>
</comment>
<feature type="domain" description="RNA polymerase sigma factor 70 region 4 type 2" evidence="3">
    <location>
        <begin position="101"/>
        <end position="151"/>
    </location>
</feature>
<evidence type="ECO:0000313" key="4">
    <source>
        <dbReference type="EMBL" id="PST82605.1"/>
    </source>
</evidence>
<dbReference type="SUPFAM" id="SSF88659">
    <property type="entry name" value="Sigma3 and sigma4 domains of RNA polymerase sigma factors"/>
    <property type="match status" value="1"/>
</dbReference>
<dbReference type="Proteomes" id="UP000240912">
    <property type="component" value="Unassembled WGS sequence"/>
</dbReference>
<dbReference type="Gene3D" id="3.10.450.50">
    <property type="match status" value="1"/>
</dbReference>
<dbReference type="Gene3D" id="1.10.1740.10">
    <property type="match status" value="1"/>
</dbReference>
<evidence type="ECO:0000313" key="5">
    <source>
        <dbReference type="Proteomes" id="UP000240912"/>
    </source>
</evidence>
<name>A0A2T3HJH2_9SPHI</name>
<dbReference type="InterPro" id="IPR052704">
    <property type="entry name" value="ECF_Sigma-70_Domain"/>
</dbReference>
<dbReference type="Pfam" id="PF04542">
    <property type="entry name" value="Sigma70_r2"/>
    <property type="match status" value="1"/>
</dbReference>
<dbReference type="NCBIfam" id="TIGR02937">
    <property type="entry name" value="sigma70-ECF"/>
    <property type="match status" value="1"/>
</dbReference>
<evidence type="ECO:0000259" key="2">
    <source>
        <dbReference type="Pfam" id="PF04542"/>
    </source>
</evidence>
<reference evidence="4 5" key="1">
    <citation type="submission" date="2018-03" db="EMBL/GenBank/DDBJ databases">
        <authorList>
            <person name="Keele B.F."/>
        </authorList>
    </citation>
    <scope>NUCLEOTIDE SEQUENCE [LARGE SCALE GENOMIC DNA]</scope>
    <source>
        <strain evidence="4 5">YL28-9</strain>
    </source>
</reference>
<dbReference type="InterPro" id="IPR013249">
    <property type="entry name" value="RNA_pol_sigma70_r4_t2"/>
</dbReference>
<dbReference type="SUPFAM" id="SSF88946">
    <property type="entry name" value="Sigma2 domain of RNA polymerase sigma factors"/>
    <property type="match status" value="1"/>
</dbReference>
<dbReference type="AlphaFoldDB" id="A0A2T3HJH2"/>
<dbReference type="InterPro" id="IPR013325">
    <property type="entry name" value="RNA_pol_sigma_r2"/>
</dbReference>
<dbReference type="Pfam" id="PF08281">
    <property type="entry name" value="Sigma70_r4_2"/>
    <property type="match status" value="1"/>
</dbReference>
<sequence>MSEKSFTDYHKKLVPYAYNILGSTDDARDAVQDVLIKHLQAPDGHALNEFGYLVRSVVNHSINLKKRNAKLVRGEVWLPEPVSTEFADRYLHRKEMISYSLMVLLENLNPKERAVFILKEAFDYSHEEIGGVLDIAPENSRKLLSRAKLKLQDRHHPVAAHGKATGLAGYIQAMQAGDVNALEQMLATDVVLYADGGGRVNIVSSLTRGLQPVSDLILYLYKTYQASLEISPIVVNNQPAILFSNNGTVINCQVFDLDPASGKIRQIFSVVDPMKLKGLEQG</sequence>
<dbReference type="InterPro" id="IPR036388">
    <property type="entry name" value="WH-like_DNA-bd_sf"/>
</dbReference>
<dbReference type="InterPro" id="IPR032710">
    <property type="entry name" value="NTF2-like_dom_sf"/>
</dbReference>
<dbReference type="Gene3D" id="1.10.10.10">
    <property type="entry name" value="Winged helix-like DNA-binding domain superfamily/Winged helix DNA-binding domain"/>
    <property type="match status" value="1"/>
</dbReference>
<evidence type="ECO:0000259" key="3">
    <source>
        <dbReference type="Pfam" id="PF08281"/>
    </source>
</evidence>
<dbReference type="InterPro" id="IPR014284">
    <property type="entry name" value="RNA_pol_sigma-70_dom"/>
</dbReference>
<dbReference type="GO" id="GO:0003677">
    <property type="term" value="F:DNA binding"/>
    <property type="evidence" value="ECO:0007669"/>
    <property type="project" value="InterPro"/>
</dbReference>
<dbReference type="CDD" id="cd06171">
    <property type="entry name" value="Sigma70_r4"/>
    <property type="match status" value="1"/>
</dbReference>
<keyword evidence="5" id="KW-1185">Reference proteome</keyword>
<dbReference type="OrthoDB" id="3211555at2"/>
<proteinExistence type="predicted"/>
<dbReference type="RefSeq" id="WP_107214864.1">
    <property type="nucleotide sequence ID" value="NZ_KZ686269.1"/>
</dbReference>
<accession>A0A2T3HJH2</accession>
<dbReference type="PANTHER" id="PTHR30173">
    <property type="entry name" value="SIGMA 19 FACTOR"/>
    <property type="match status" value="1"/>
</dbReference>
<gene>
    <name evidence="4" type="ORF">C7T94_08030</name>
</gene>
<organism evidence="4 5">
    <name type="scientific">Pedobacter yulinensis</name>
    <dbReference type="NCBI Taxonomy" id="2126353"/>
    <lineage>
        <taxon>Bacteria</taxon>
        <taxon>Pseudomonadati</taxon>
        <taxon>Bacteroidota</taxon>
        <taxon>Sphingobacteriia</taxon>
        <taxon>Sphingobacteriales</taxon>
        <taxon>Sphingobacteriaceae</taxon>
        <taxon>Pedobacter</taxon>
    </lineage>
</organism>
<feature type="domain" description="RNA polymerase sigma-70 region 2" evidence="2">
    <location>
        <begin position="6"/>
        <end position="69"/>
    </location>
</feature>
<dbReference type="EMBL" id="PYLS01000005">
    <property type="protein sequence ID" value="PST82605.1"/>
    <property type="molecule type" value="Genomic_DNA"/>
</dbReference>
<dbReference type="InterPro" id="IPR007627">
    <property type="entry name" value="RNA_pol_sigma70_r2"/>
</dbReference>